<name>A0A7G8PW66_9FLAO</name>
<protein>
    <recommendedName>
        <fullName evidence="3">Cell division inhibitor</fullName>
    </recommendedName>
</protein>
<evidence type="ECO:0000313" key="2">
    <source>
        <dbReference type="Proteomes" id="UP000515514"/>
    </source>
</evidence>
<dbReference type="CDD" id="cd07820">
    <property type="entry name" value="SRPBCC_3"/>
    <property type="match status" value="1"/>
</dbReference>
<dbReference type="Gene3D" id="3.30.530.20">
    <property type="match status" value="1"/>
</dbReference>
<sequence length="153" mass="18163">MKIHCLSTLQELPTSPEDAWKFLSDPKNLSKITPASLKFKIKSGADKPMYPGQIIEYSVSPFPRIKSTWITEITHLKEHQYFVDEQRFGPYAFWHHKHFLRKTDRGVEMEDIIHYKLPFGFLGELFHNTLVLPQLNRIFNYRRVQLEEQFGKI</sequence>
<evidence type="ECO:0008006" key="3">
    <source>
        <dbReference type="Google" id="ProtNLM"/>
    </source>
</evidence>
<reference evidence="1 2" key="1">
    <citation type="submission" date="2020-04" db="EMBL/GenBank/DDBJ databases">
        <title>Genome sequence of Altibacter aquimarinus strain ALE3EI.</title>
        <authorList>
            <person name="Oh H.-M."/>
            <person name="Jang D."/>
        </authorList>
    </citation>
    <scope>NUCLEOTIDE SEQUENCE [LARGE SCALE GENOMIC DNA]</scope>
    <source>
        <strain evidence="1 2">ALE3EI</strain>
    </source>
</reference>
<dbReference type="RefSeq" id="WP_186988345.1">
    <property type="nucleotide sequence ID" value="NZ_CP052909.1"/>
</dbReference>
<gene>
    <name evidence="1" type="ORF">ALE3EI_2035</name>
</gene>
<dbReference type="AlphaFoldDB" id="A0A7G8PW66"/>
<accession>A0A7G8PW66</accession>
<keyword evidence="2" id="KW-1185">Reference proteome</keyword>
<proteinExistence type="predicted"/>
<dbReference type="KEGG" id="alti:ALE3EI_2035"/>
<dbReference type="SUPFAM" id="SSF55961">
    <property type="entry name" value="Bet v1-like"/>
    <property type="match status" value="1"/>
</dbReference>
<dbReference type="InterPro" id="IPR023393">
    <property type="entry name" value="START-like_dom_sf"/>
</dbReference>
<dbReference type="EMBL" id="CP052909">
    <property type="protein sequence ID" value="QNJ98582.1"/>
    <property type="molecule type" value="Genomic_DNA"/>
</dbReference>
<organism evidence="1 2">
    <name type="scientific">Constantimarinum furrinae</name>
    <dbReference type="NCBI Taxonomy" id="2562285"/>
    <lineage>
        <taxon>Bacteria</taxon>
        <taxon>Pseudomonadati</taxon>
        <taxon>Bacteroidota</taxon>
        <taxon>Flavobacteriia</taxon>
        <taxon>Flavobacteriales</taxon>
        <taxon>Flavobacteriaceae</taxon>
        <taxon>Altibacter/Constantimarinum group</taxon>
        <taxon>Constantimarinum</taxon>
    </lineage>
</organism>
<dbReference type="Proteomes" id="UP000515514">
    <property type="component" value="Chromosome"/>
</dbReference>
<evidence type="ECO:0000313" key="1">
    <source>
        <dbReference type="EMBL" id="QNJ98582.1"/>
    </source>
</evidence>